<feature type="repeat" description="ANK" evidence="3">
    <location>
        <begin position="1051"/>
        <end position="1083"/>
    </location>
</feature>
<dbReference type="GeneID" id="42051901"/>
<accession>A0A1L7VAL7</accession>
<dbReference type="InterPro" id="IPR002110">
    <property type="entry name" value="Ankyrin_rpt"/>
</dbReference>
<sequence>MSATKSQPSAADWLAHKDLIRHEYLVKGTKLKELAIMLKSEGLHVSKGQLECKLKNWNFSKNIDKETWQYIDRKIRKRKDEGKESDVIRDGKRLKKVKVTKETNRHRESNIFARFKTPAPPSPASLQLCICTPPALHMTFEWPSSLPWLRMRDTWKDTISVTVSNDTIIQQNEDSCHIVSSLMTILAPYGKDVEPPSLSKLIASASNAMPEWYPDEHIRTAQNLLTGPFSEFSAEYFKVMVYMVSNAMSIDWPSSFVAYVMGTGRMGLRGHLNRLRNESPTIQSFLEKLFQSEIYKATSLCDKKAEPRGLETLTSLLELGLDPDYPCCMTDHILTIPCTPIQEATRSGCLDVIQLLLRFQARVDRTHVSVKSNAFVNLALDAPCSNSQKLRILTVLFEHEFLNKDEMVRAAIELHDEEAILSILGCGIDVTSYESSWLHKEDRLWSQSSVSYVARPSVLMMAVQAGGRIANLMLDHLSLKGQPSPSALADAYIAAAYGGHHDIMLRLDAMHTSEVACNKEGITPLQAVVVGGDPTACKHILECQGGTTASLVLVAAILGNLRVLRLLMEYGGDPNALFYTHDIQLYDYFNIGQYHAGDSDILKLIDNRKFIHRYDGHPTPVLSILMHSVSDYVFLELSVLTLIENGATIPRSEMGTFSRLCFHECLKAALEDGGNPNDVDEKGDTMLQCALNNDFFDGRDDQAMKRLLTVELLIKAGAKLTGGEVVRAIYLREWSLVSFLLQNGGNLNDVDDTGRGCLEAEIEAQNDRTLQDVLEAQELPIDAGPFCASLRTGDWALVRRLLKRAHKPTGCHLVEGTAVGLAARAGQLDILDKLLARFTDPSVLSLARIPEYIFASDVYSVTKGKGWVAGFWRRATDRCFSVGSPLALVAYGGNTCGFGELLRRGCKMDTVSWAVVAHSTCSSEYLQLLKEFSCGLGNATEYGKQFGTALWRAINHRKFDLAQYLVEVGADVDEYDIFESGCTSPLQCAINWGLIEVATYLLEKEANINAPPAFEKGATALQFAAIHGHIGLARQLIELGARINARGSGKDGRSALEGAAEHGRLDMLALLVHHGADTTGPGRQQLINSVAFAQQNAHITAAEWLKKNCGWCDEDQRQLKFVNADADYPVGECIRAYCCDEYHDSDTQCVYHYTEEQRQVHYDDCKRCKDLINHLDDSNLSSEDEEMDSEWVDDDQDTAQSLNVMEQCN</sequence>
<dbReference type="InterPro" id="IPR036770">
    <property type="entry name" value="Ankyrin_rpt-contain_sf"/>
</dbReference>
<dbReference type="Pfam" id="PF12796">
    <property type="entry name" value="Ank_2"/>
    <property type="match status" value="2"/>
</dbReference>
<dbReference type="Proteomes" id="UP000183971">
    <property type="component" value="Unassembled WGS sequence"/>
</dbReference>
<reference evidence="6" key="1">
    <citation type="journal article" date="2016" name="Genome Biol. Evol.">
        <title>Comparative 'omics' of the Fusarium fujikuroi species complex highlights differences in genetic potential and metabolite synthesis.</title>
        <authorList>
            <person name="Niehaus E.-M."/>
            <person name="Muensterkoetter M."/>
            <person name="Proctor R.H."/>
            <person name="Brown D.W."/>
            <person name="Sharon A."/>
            <person name="Idan Y."/>
            <person name="Oren-Young L."/>
            <person name="Sieber C.M."/>
            <person name="Novak O."/>
            <person name="Pencik A."/>
            <person name="Tarkowska D."/>
            <person name="Hromadova K."/>
            <person name="Freeman S."/>
            <person name="Maymon M."/>
            <person name="Elazar M."/>
            <person name="Youssef S.A."/>
            <person name="El-Shabrawy E.S.M."/>
            <person name="Shalaby A.B.A."/>
            <person name="Houterman P."/>
            <person name="Brock N.L."/>
            <person name="Burkhardt I."/>
            <person name="Tsavkelova E.A."/>
            <person name="Dickschat J.S."/>
            <person name="Galuszka P."/>
            <person name="Gueldener U."/>
            <person name="Tudzynski B."/>
        </authorList>
    </citation>
    <scope>NUCLEOTIDE SEQUENCE [LARGE SCALE GENOMIC DNA]</scope>
    <source>
        <strain evidence="6">ET1</strain>
    </source>
</reference>
<dbReference type="InterPro" id="IPR025676">
    <property type="entry name" value="Clr5_dom"/>
</dbReference>
<feature type="repeat" description="ANK" evidence="3">
    <location>
        <begin position="1016"/>
        <end position="1048"/>
    </location>
</feature>
<dbReference type="Pfam" id="PF14420">
    <property type="entry name" value="Clr5"/>
    <property type="match status" value="1"/>
</dbReference>
<comment type="caution">
    <text evidence="5">The sequence shown here is derived from an EMBL/GenBank/DDBJ whole genome shotgun (WGS) entry which is preliminary data.</text>
</comment>
<evidence type="ECO:0000256" key="1">
    <source>
        <dbReference type="ARBA" id="ARBA00022737"/>
    </source>
</evidence>
<dbReference type="EMBL" id="FJOF01000003">
    <property type="protein sequence ID" value="CZR37787.1"/>
    <property type="molecule type" value="Genomic_DNA"/>
</dbReference>
<evidence type="ECO:0000256" key="3">
    <source>
        <dbReference type="PROSITE-ProRule" id="PRU00023"/>
    </source>
</evidence>
<organism evidence="5 6">
    <name type="scientific">Fusarium proliferatum (strain ET1)</name>
    <name type="common">Orchid endophyte fungus</name>
    <dbReference type="NCBI Taxonomy" id="1227346"/>
    <lineage>
        <taxon>Eukaryota</taxon>
        <taxon>Fungi</taxon>
        <taxon>Dikarya</taxon>
        <taxon>Ascomycota</taxon>
        <taxon>Pezizomycotina</taxon>
        <taxon>Sordariomycetes</taxon>
        <taxon>Hypocreomycetidae</taxon>
        <taxon>Hypocreales</taxon>
        <taxon>Nectriaceae</taxon>
        <taxon>Fusarium</taxon>
        <taxon>Fusarium fujikuroi species complex</taxon>
    </lineage>
</organism>
<dbReference type="PANTHER" id="PTHR24198">
    <property type="entry name" value="ANKYRIN REPEAT AND PROTEIN KINASE DOMAIN-CONTAINING PROTEIN"/>
    <property type="match status" value="1"/>
</dbReference>
<dbReference type="SUPFAM" id="SSF48403">
    <property type="entry name" value="Ankyrin repeat"/>
    <property type="match status" value="2"/>
</dbReference>
<dbReference type="PANTHER" id="PTHR24198:SF165">
    <property type="entry name" value="ANKYRIN REPEAT-CONTAINING PROTEIN-RELATED"/>
    <property type="match status" value="1"/>
</dbReference>
<name>A0A1L7VAL7_FUSPR</name>
<dbReference type="VEuPathDB" id="FungiDB:FPRO_07022"/>
<evidence type="ECO:0000313" key="5">
    <source>
        <dbReference type="EMBL" id="CZR37787.1"/>
    </source>
</evidence>
<dbReference type="PROSITE" id="PS50088">
    <property type="entry name" value="ANK_REPEAT"/>
    <property type="match status" value="2"/>
</dbReference>
<dbReference type="PROSITE" id="PS50297">
    <property type="entry name" value="ANK_REP_REGION"/>
    <property type="match status" value="2"/>
</dbReference>
<gene>
    <name evidence="5" type="ORF">FPRO_07022</name>
</gene>
<dbReference type="Gene3D" id="1.25.40.20">
    <property type="entry name" value="Ankyrin repeat-containing domain"/>
    <property type="match status" value="3"/>
</dbReference>
<dbReference type="SMART" id="SM00248">
    <property type="entry name" value="ANK"/>
    <property type="match status" value="8"/>
</dbReference>
<keyword evidence="6" id="KW-1185">Reference proteome</keyword>
<keyword evidence="1" id="KW-0677">Repeat</keyword>
<evidence type="ECO:0000259" key="4">
    <source>
        <dbReference type="Pfam" id="PF14420"/>
    </source>
</evidence>
<evidence type="ECO:0000256" key="2">
    <source>
        <dbReference type="ARBA" id="ARBA00023043"/>
    </source>
</evidence>
<dbReference type="RefSeq" id="XP_031078380.1">
    <property type="nucleotide sequence ID" value="XM_031228000.1"/>
</dbReference>
<dbReference type="AlphaFoldDB" id="A0A1L7VAL7"/>
<feature type="domain" description="Clr5" evidence="4">
    <location>
        <begin position="10"/>
        <end position="61"/>
    </location>
</feature>
<proteinExistence type="predicted"/>
<evidence type="ECO:0000313" key="6">
    <source>
        <dbReference type="Proteomes" id="UP000183971"/>
    </source>
</evidence>
<protein>
    <recommendedName>
        <fullName evidence="4">Clr5 domain-containing protein</fullName>
    </recommendedName>
</protein>
<keyword evidence="2 3" id="KW-0040">ANK repeat</keyword>